<evidence type="ECO:0000313" key="1">
    <source>
        <dbReference type="EMBL" id="KAK8505286.1"/>
    </source>
</evidence>
<gene>
    <name evidence="1" type="ORF">V6N12_067255</name>
</gene>
<protein>
    <submittedName>
        <fullName evidence="1">Uncharacterized protein</fullName>
    </submittedName>
</protein>
<sequence>MENQEHNRQRFSKQLTQREVEKCTISFPFDVVTSFFEFQEGHLFCMDVMGSLGKKWSFIGMIHHNEELGNCVSIRLSQLLIEKGLKADDEITFTERPRREGERPWKKFKVEVKREIRLFGQDIWGELAV</sequence>
<reference evidence="1 2" key="1">
    <citation type="journal article" date="2024" name="G3 (Bethesda)">
        <title>Genome assembly of Hibiscus sabdariffa L. provides insights into metabolisms of medicinal natural products.</title>
        <authorList>
            <person name="Kim T."/>
        </authorList>
    </citation>
    <scope>NUCLEOTIDE SEQUENCE [LARGE SCALE GENOMIC DNA]</scope>
    <source>
        <strain evidence="1">TK-2024</strain>
        <tissue evidence="1">Old leaves</tissue>
    </source>
</reference>
<proteinExistence type="predicted"/>
<keyword evidence="2" id="KW-1185">Reference proteome</keyword>
<name>A0ABR2BEH2_9ROSI</name>
<accession>A0ABR2BEH2</accession>
<comment type="caution">
    <text evidence="1">The sequence shown here is derived from an EMBL/GenBank/DDBJ whole genome shotgun (WGS) entry which is preliminary data.</text>
</comment>
<organism evidence="1 2">
    <name type="scientific">Hibiscus sabdariffa</name>
    <name type="common">roselle</name>
    <dbReference type="NCBI Taxonomy" id="183260"/>
    <lineage>
        <taxon>Eukaryota</taxon>
        <taxon>Viridiplantae</taxon>
        <taxon>Streptophyta</taxon>
        <taxon>Embryophyta</taxon>
        <taxon>Tracheophyta</taxon>
        <taxon>Spermatophyta</taxon>
        <taxon>Magnoliopsida</taxon>
        <taxon>eudicotyledons</taxon>
        <taxon>Gunneridae</taxon>
        <taxon>Pentapetalae</taxon>
        <taxon>rosids</taxon>
        <taxon>malvids</taxon>
        <taxon>Malvales</taxon>
        <taxon>Malvaceae</taxon>
        <taxon>Malvoideae</taxon>
        <taxon>Hibiscus</taxon>
    </lineage>
</organism>
<dbReference type="EMBL" id="JBBPBM010000128">
    <property type="protein sequence ID" value="KAK8505286.1"/>
    <property type="molecule type" value="Genomic_DNA"/>
</dbReference>
<dbReference type="Proteomes" id="UP001472677">
    <property type="component" value="Unassembled WGS sequence"/>
</dbReference>
<evidence type="ECO:0000313" key="2">
    <source>
        <dbReference type="Proteomes" id="UP001472677"/>
    </source>
</evidence>